<dbReference type="Proteomes" id="UP000297716">
    <property type="component" value="Unassembled WGS sequence"/>
</dbReference>
<dbReference type="OrthoDB" id="4751093at2759"/>
<protein>
    <submittedName>
        <fullName evidence="1">Uncharacterized protein</fullName>
    </submittedName>
</protein>
<organism evidence="1 2">
    <name type="scientific">Xylaria hypoxylon</name>
    <dbReference type="NCBI Taxonomy" id="37992"/>
    <lineage>
        <taxon>Eukaryota</taxon>
        <taxon>Fungi</taxon>
        <taxon>Dikarya</taxon>
        <taxon>Ascomycota</taxon>
        <taxon>Pezizomycotina</taxon>
        <taxon>Sordariomycetes</taxon>
        <taxon>Xylariomycetidae</taxon>
        <taxon>Xylariales</taxon>
        <taxon>Xylariaceae</taxon>
        <taxon>Xylaria</taxon>
    </lineage>
</organism>
<dbReference type="EMBL" id="SKBN01000008">
    <property type="protein sequence ID" value="TGJ87937.1"/>
    <property type="molecule type" value="Genomic_DNA"/>
</dbReference>
<sequence length="287" mass="31856">MNRLCQSSHGSLEAVINMTGYFGDSQRKLVHFSRDRMTGMWLSRAVVSDHPQSGGSMIQNTSKRHCDQKHGDFEVVVLEDNELKHYTRDNTLTVHRNASAWRCSATITAAAGPKSPIVGPTCLYQISPDSLMALVPCNSGIEQHRFKSNTWTRVNTIAGMNGPSCVYTNPIAGITTFHAVVRVDYKIHVKIIEEKAWKPLELALPSSLSQIRHTPYHRVTRTTNPIAVVSPSNNMFDNSPNTEAIVFHACGPSWQDTWMILHWSLPAGTSQWVVSSVVLPHATGMPL</sequence>
<gene>
    <name evidence="1" type="ORF">E0Z10_g856</name>
</gene>
<comment type="caution">
    <text evidence="1">The sequence shown here is derived from an EMBL/GenBank/DDBJ whole genome shotgun (WGS) entry which is preliminary data.</text>
</comment>
<keyword evidence="2" id="KW-1185">Reference proteome</keyword>
<accession>A0A4Z0YVD7</accession>
<reference evidence="1 2" key="1">
    <citation type="submission" date="2019-03" db="EMBL/GenBank/DDBJ databases">
        <title>Draft genome sequence of Xylaria hypoxylon DSM 108379, a ubiquitous saprotrophic-parasitic fungi on hardwood.</title>
        <authorList>
            <person name="Buettner E."/>
            <person name="Leonhardt S."/>
            <person name="Gebauer A.M."/>
            <person name="Liers C."/>
            <person name="Hofrichter M."/>
            <person name="Kellner H."/>
        </authorList>
    </citation>
    <scope>NUCLEOTIDE SEQUENCE [LARGE SCALE GENOMIC DNA]</scope>
    <source>
        <strain evidence="1 2">DSM 108379</strain>
    </source>
</reference>
<evidence type="ECO:0000313" key="2">
    <source>
        <dbReference type="Proteomes" id="UP000297716"/>
    </source>
</evidence>
<evidence type="ECO:0000313" key="1">
    <source>
        <dbReference type="EMBL" id="TGJ87937.1"/>
    </source>
</evidence>
<name>A0A4Z0YVD7_9PEZI</name>
<proteinExistence type="predicted"/>
<dbReference type="AlphaFoldDB" id="A0A4Z0YVD7"/>